<feature type="compositionally biased region" description="Low complexity" evidence="1">
    <location>
        <begin position="420"/>
        <end position="439"/>
    </location>
</feature>
<organism evidence="3 4">
    <name type="scientific">Cyclotella atomus</name>
    <dbReference type="NCBI Taxonomy" id="382360"/>
    <lineage>
        <taxon>Eukaryota</taxon>
        <taxon>Sar</taxon>
        <taxon>Stramenopiles</taxon>
        <taxon>Ochrophyta</taxon>
        <taxon>Bacillariophyta</taxon>
        <taxon>Coscinodiscophyceae</taxon>
        <taxon>Thalassiosirophycidae</taxon>
        <taxon>Stephanodiscales</taxon>
        <taxon>Stephanodiscaceae</taxon>
        <taxon>Cyclotella</taxon>
    </lineage>
</organism>
<dbReference type="SUPFAM" id="SSF55785">
    <property type="entry name" value="PYP-like sensor domain (PAS domain)"/>
    <property type="match status" value="1"/>
</dbReference>
<reference evidence="3 4" key="1">
    <citation type="submission" date="2024-10" db="EMBL/GenBank/DDBJ databases">
        <title>Updated reference genomes for cyclostephanoid diatoms.</title>
        <authorList>
            <person name="Roberts W.R."/>
            <person name="Alverson A.J."/>
        </authorList>
    </citation>
    <scope>NUCLEOTIDE SEQUENCE [LARGE SCALE GENOMIC DNA]</scope>
    <source>
        <strain evidence="3 4">AJA010-31</strain>
    </source>
</reference>
<feature type="region of interest" description="Disordered" evidence="1">
    <location>
        <begin position="358"/>
        <end position="461"/>
    </location>
</feature>
<dbReference type="CDD" id="cd14686">
    <property type="entry name" value="bZIP"/>
    <property type="match status" value="1"/>
</dbReference>
<gene>
    <name evidence="3" type="ORF">ACHAWO_001491</name>
</gene>
<dbReference type="PROSITE" id="PS50112">
    <property type="entry name" value="PAS"/>
    <property type="match status" value="1"/>
</dbReference>
<comment type="caution">
    <text evidence="3">The sequence shown here is derived from an EMBL/GenBank/DDBJ whole genome shotgun (WGS) entry which is preliminary data.</text>
</comment>
<evidence type="ECO:0000259" key="2">
    <source>
        <dbReference type="PROSITE" id="PS50112"/>
    </source>
</evidence>
<feature type="compositionally biased region" description="Polar residues" evidence="1">
    <location>
        <begin position="163"/>
        <end position="181"/>
    </location>
</feature>
<dbReference type="AlphaFoldDB" id="A0ABD3QUM0"/>
<feature type="compositionally biased region" description="Polar residues" evidence="1">
    <location>
        <begin position="664"/>
        <end position="680"/>
    </location>
</feature>
<dbReference type="Proteomes" id="UP001530400">
    <property type="component" value="Unassembled WGS sequence"/>
</dbReference>
<feature type="region of interest" description="Disordered" evidence="1">
    <location>
        <begin position="514"/>
        <end position="576"/>
    </location>
</feature>
<keyword evidence="4" id="KW-1185">Reference proteome</keyword>
<accession>A0ABD3QUM0</accession>
<dbReference type="SMART" id="SM00091">
    <property type="entry name" value="PAS"/>
    <property type="match status" value="1"/>
</dbReference>
<dbReference type="CDD" id="cd00130">
    <property type="entry name" value="PAS"/>
    <property type="match status" value="1"/>
</dbReference>
<dbReference type="Gene3D" id="3.30.450.20">
    <property type="entry name" value="PAS domain"/>
    <property type="match status" value="1"/>
</dbReference>
<feature type="region of interest" description="Disordered" evidence="1">
    <location>
        <begin position="163"/>
        <end position="198"/>
    </location>
</feature>
<feature type="compositionally biased region" description="Basic and acidic residues" evidence="1">
    <location>
        <begin position="397"/>
        <end position="412"/>
    </location>
</feature>
<proteinExistence type="predicted"/>
<sequence>MSSDPNELIRLLLAQQQQQQQQQQDVETAQPHNKNQQLFQQIPQQSVATAPNTNASFGPAASASAISASNNGTQLLAPTAASNPAAQPKNTVQQQQQSLMQSAELLANINPALAVMAMEQALALGPLPIDSFGAQQPAFVPSNVPPTNVNTQRAQTNISTNFTTSRSDSSLVTASTGNQRTKASETSKKVTLPQSNHSAPEPLSLLTLQSWSVEQLESYAKAFEESNQPIPNTLRIVLENAHNKEEKKLAKRIANRKSASVSRARKNELVEKLTEDHAKLRRQVLILSYLPDPVAVIGTDGEIKFCSVQMERVLKLKSSELVGLSIEEIIVPESRDSMRRLIKDLLGNDHVSSIRDGKIQHQVTSGATSDETGDKAGKSFPMLEVNFDGEASPGRTESSDDSIRKDKDDSKNYKRKIGRAAASSFTQKSSSLTSEASPSEDNEKPCSKKVKSNPSHALNRDDVMGASVTANNADAKLSSLIHYPRSGIDKAKDTSKKLPLVDPRNALVPQSALTLADKQEDARSSSSSDSVAREGVNNSSEASGYRNSNDSSDQDSSSTSGTSIASKKNGEGMRHMPLAPACNVRLVRKDLSTIWCELTSSIRTNSSSDEDIQAENFPSQEDTEAEPQEQTKKEILLCFRPLHDGGRVTNDVCLPLQKDKSDIKNNNVTDTGTDTPSNGDGSDVTDGQSKKRTSTSKKEIIGQPEEKIIKKNTDGIDC</sequence>
<feature type="compositionally biased region" description="Basic and acidic residues" evidence="1">
    <location>
        <begin position="696"/>
        <end position="718"/>
    </location>
</feature>
<evidence type="ECO:0000313" key="3">
    <source>
        <dbReference type="EMBL" id="KAL3803987.1"/>
    </source>
</evidence>
<dbReference type="NCBIfam" id="TIGR00229">
    <property type="entry name" value="sensory_box"/>
    <property type="match status" value="1"/>
</dbReference>
<feature type="compositionally biased region" description="Polar residues" evidence="1">
    <location>
        <begin position="361"/>
        <end position="370"/>
    </location>
</feature>
<feature type="region of interest" description="Disordered" evidence="1">
    <location>
        <begin position="605"/>
        <end position="630"/>
    </location>
</feature>
<feature type="compositionally biased region" description="Low complexity" evidence="1">
    <location>
        <begin position="547"/>
        <end position="563"/>
    </location>
</feature>
<name>A0ABD3QUM0_9STRA</name>
<feature type="region of interest" description="Disordered" evidence="1">
    <location>
        <begin position="662"/>
        <end position="718"/>
    </location>
</feature>
<evidence type="ECO:0000256" key="1">
    <source>
        <dbReference type="SAM" id="MobiDB-lite"/>
    </source>
</evidence>
<protein>
    <recommendedName>
        <fullName evidence="2">PAS domain-containing protein</fullName>
    </recommendedName>
</protein>
<feature type="domain" description="PAS" evidence="2">
    <location>
        <begin position="279"/>
        <end position="349"/>
    </location>
</feature>
<dbReference type="InterPro" id="IPR000014">
    <property type="entry name" value="PAS"/>
</dbReference>
<feature type="compositionally biased region" description="Polar residues" evidence="1">
    <location>
        <begin position="536"/>
        <end position="546"/>
    </location>
</feature>
<dbReference type="InterPro" id="IPR035965">
    <property type="entry name" value="PAS-like_dom_sf"/>
</dbReference>
<evidence type="ECO:0000313" key="4">
    <source>
        <dbReference type="Proteomes" id="UP001530400"/>
    </source>
</evidence>
<dbReference type="EMBL" id="JALLPJ020000057">
    <property type="protein sequence ID" value="KAL3803987.1"/>
    <property type="molecule type" value="Genomic_DNA"/>
</dbReference>